<dbReference type="InterPro" id="IPR036259">
    <property type="entry name" value="MFS_trans_sf"/>
</dbReference>
<evidence type="ECO:0000256" key="1">
    <source>
        <dbReference type="ARBA" id="ARBA00004651"/>
    </source>
</evidence>
<keyword evidence="10" id="KW-1185">Reference proteome</keyword>
<dbReference type="EMBL" id="MBUA01000029">
    <property type="protein sequence ID" value="MBC6492671.1"/>
    <property type="molecule type" value="Genomic_DNA"/>
</dbReference>
<evidence type="ECO:0000259" key="8">
    <source>
        <dbReference type="PROSITE" id="PS50850"/>
    </source>
</evidence>
<feature type="transmembrane region" description="Helical" evidence="7">
    <location>
        <begin position="356"/>
        <end position="375"/>
    </location>
</feature>
<dbReference type="PANTHER" id="PTHR42718:SF46">
    <property type="entry name" value="BLR6921 PROTEIN"/>
    <property type="match status" value="1"/>
</dbReference>
<feature type="transmembrane region" description="Helical" evidence="7">
    <location>
        <begin position="48"/>
        <end position="67"/>
    </location>
</feature>
<dbReference type="SUPFAM" id="SSF103473">
    <property type="entry name" value="MFS general substrate transporter"/>
    <property type="match status" value="1"/>
</dbReference>
<comment type="caution">
    <text evidence="9">The sequence shown here is derived from an EMBL/GenBank/DDBJ whole genome shotgun (WGS) entry which is preliminary data.</text>
</comment>
<feature type="transmembrane region" description="Helical" evidence="7">
    <location>
        <begin position="166"/>
        <end position="184"/>
    </location>
</feature>
<keyword evidence="5 7" id="KW-1133">Transmembrane helix</keyword>
<dbReference type="Pfam" id="PF07690">
    <property type="entry name" value="MFS_1"/>
    <property type="match status" value="1"/>
</dbReference>
<dbReference type="RefSeq" id="WP_187257994.1">
    <property type="nucleotide sequence ID" value="NZ_JBHULF010000019.1"/>
</dbReference>
<dbReference type="Gene3D" id="1.20.1720.10">
    <property type="entry name" value="Multidrug resistance protein D"/>
    <property type="match status" value="1"/>
</dbReference>
<sequence>MPAPAPDKSSRTILPWIAAIAFFMQALDSTILNTALPSIAADLGYSPLSMQSVVVSYTITLALFIPLSGWLSDRFGTSNVFRVAVALFVLGSLACALSRDLSQLILSRILQGLGGSMMVPVARLAILYSYPKKLLMRVMNFVVIPGLVGPLIGPTLGGWLVELASWHWIFLINIPIGIFGIWMATSGMPNIKKPVGGFDTLGFILFSGALSLLTFCLESGSSGALGAGYIALFFAIALLLILLYIYHARGDGNPLINLNLFKIRTLRVALAGNLATRLGIGGFPLLLPLMLQVGFGYPASTAGMILIPMAAANLLTKPIVVPVIKRFGHKNTLIANTLVLAVIMALFALISAQTPLVWMVLLLLVYGTISSLQFTSMNTIAMADLDESNSSAANSVIAVNQQLSFSFGVSFTGFLLLNLSKLEPAGSGTVNTFKYTFLILAGITALSALVFAKLKPADGAKLSGHRG</sequence>
<dbReference type="InterPro" id="IPR020846">
    <property type="entry name" value="MFS_dom"/>
</dbReference>
<feature type="transmembrane region" description="Helical" evidence="7">
    <location>
        <begin position="432"/>
        <end position="452"/>
    </location>
</feature>
<dbReference type="PANTHER" id="PTHR42718">
    <property type="entry name" value="MAJOR FACILITATOR SUPERFAMILY MULTIDRUG TRANSPORTER MFSC"/>
    <property type="match status" value="1"/>
</dbReference>
<feature type="transmembrane region" description="Helical" evidence="7">
    <location>
        <begin position="105"/>
        <end position="126"/>
    </location>
</feature>
<proteinExistence type="predicted"/>
<dbReference type="Gene3D" id="1.20.1250.20">
    <property type="entry name" value="MFS general substrate transporter like domains"/>
    <property type="match status" value="1"/>
</dbReference>
<feature type="domain" description="Major facilitator superfamily (MFS) profile" evidence="8">
    <location>
        <begin position="14"/>
        <end position="459"/>
    </location>
</feature>
<evidence type="ECO:0000256" key="7">
    <source>
        <dbReference type="SAM" id="Phobius"/>
    </source>
</evidence>
<feature type="transmembrane region" description="Helical" evidence="7">
    <location>
        <begin position="12"/>
        <end position="36"/>
    </location>
</feature>
<comment type="subcellular location">
    <subcellularLocation>
        <location evidence="1">Cell membrane</location>
        <topology evidence="1">Multi-pass membrane protein</topology>
    </subcellularLocation>
</comment>
<name>A0ABR7MCH4_9BACT</name>
<keyword evidence="3" id="KW-1003">Cell membrane</keyword>
<keyword evidence="6 7" id="KW-0472">Membrane</keyword>
<evidence type="ECO:0000256" key="4">
    <source>
        <dbReference type="ARBA" id="ARBA00022692"/>
    </source>
</evidence>
<feature type="transmembrane region" description="Helical" evidence="7">
    <location>
        <begin position="79"/>
        <end position="99"/>
    </location>
</feature>
<evidence type="ECO:0000256" key="6">
    <source>
        <dbReference type="ARBA" id="ARBA00023136"/>
    </source>
</evidence>
<organism evidence="9 10">
    <name type="scientific">Flavihumibacter stibioxidans</name>
    <dbReference type="NCBI Taxonomy" id="1834163"/>
    <lineage>
        <taxon>Bacteria</taxon>
        <taxon>Pseudomonadati</taxon>
        <taxon>Bacteroidota</taxon>
        <taxon>Chitinophagia</taxon>
        <taxon>Chitinophagales</taxon>
        <taxon>Chitinophagaceae</taxon>
        <taxon>Flavihumibacter</taxon>
    </lineage>
</organism>
<keyword evidence="4 7" id="KW-0812">Transmembrane</keyword>
<dbReference type="PROSITE" id="PS50850">
    <property type="entry name" value="MFS"/>
    <property type="match status" value="1"/>
</dbReference>
<dbReference type="Proteomes" id="UP000765802">
    <property type="component" value="Unassembled WGS sequence"/>
</dbReference>
<evidence type="ECO:0000256" key="2">
    <source>
        <dbReference type="ARBA" id="ARBA00022448"/>
    </source>
</evidence>
<feature type="transmembrane region" description="Helical" evidence="7">
    <location>
        <begin position="297"/>
        <end position="320"/>
    </location>
</feature>
<keyword evidence="2" id="KW-0813">Transport</keyword>
<accession>A0ABR7MCH4</accession>
<feature type="transmembrane region" description="Helical" evidence="7">
    <location>
        <begin position="332"/>
        <end position="350"/>
    </location>
</feature>
<feature type="transmembrane region" description="Helical" evidence="7">
    <location>
        <begin position="396"/>
        <end position="420"/>
    </location>
</feature>
<feature type="transmembrane region" description="Helical" evidence="7">
    <location>
        <begin position="196"/>
        <end position="215"/>
    </location>
</feature>
<evidence type="ECO:0000313" key="10">
    <source>
        <dbReference type="Proteomes" id="UP000765802"/>
    </source>
</evidence>
<dbReference type="InterPro" id="IPR011701">
    <property type="entry name" value="MFS"/>
</dbReference>
<evidence type="ECO:0000256" key="5">
    <source>
        <dbReference type="ARBA" id="ARBA00022989"/>
    </source>
</evidence>
<reference evidence="9 10" key="1">
    <citation type="submission" date="2016-07" db="EMBL/GenBank/DDBJ databases">
        <title>Genome analysis of Flavihumibacter stibioxidans YS-17.</title>
        <authorList>
            <person name="Shi K."/>
            <person name="Han Y."/>
            <person name="Wang G."/>
        </authorList>
    </citation>
    <scope>NUCLEOTIDE SEQUENCE [LARGE SCALE GENOMIC DNA]</scope>
    <source>
        <strain evidence="9 10">YS-17</strain>
    </source>
</reference>
<evidence type="ECO:0000313" key="9">
    <source>
        <dbReference type="EMBL" id="MBC6492671.1"/>
    </source>
</evidence>
<feature type="transmembrane region" description="Helical" evidence="7">
    <location>
        <begin position="227"/>
        <end position="247"/>
    </location>
</feature>
<protein>
    <submittedName>
        <fullName evidence="9">MFS transporter</fullName>
    </submittedName>
</protein>
<dbReference type="NCBIfam" id="TIGR00711">
    <property type="entry name" value="efflux_EmrB"/>
    <property type="match status" value="1"/>
</dbReference>
<dbReference type="InterPro" id="IPR004638">
    <property type="entry name" value="EmrB-like"/>
</dbReference>
<dbReference type="CDD" id="cd17503">
    <property type="entry name" value="MFS_LmrB_MDR_like"/>
    <property type="match status" value="1"/>
</dbReference>
<feature type="transmembrane region" description="Helical" evidence="7">
    <location>
        <begin position="138"/>
        <end position="160"/>
    </location>
</feature>
<feature type="transmembrane region" description="Helical" evidence="7">
    <location>
        <begin position="268"/>
        <end position="291"/>
    </location>
</feature>
<evidence type="ECO:0000256" key="3">
    <source>
        <dbReference type="ARBA" id="ARBA00022475"/>
    </source>
</evidence>
<gene>
    <name evidence="9" type="ORF">BC349_16565</name>
</gene>